<proteinExistence type="inferred from homology"/>
<keyword evidence="7 9" id="KW-0663">Pyridoxal phosphate</keyword>
<dbReference type="HAMAP" id="MF_00834">
    <property type="entry name" value="BioA"/>
    <property type="match status" value="1"/>
</dbReference>
<dbReference type="InterPro" id="IPR049704">
    <property type="entry name" value="Aminotrans_3_PPA_site"/>
</dbReference>
<evidence type="ECO:0000256" key="2">
    <source>
        <dbReference type="ARBA" id="ARBA00005063"/>
    </source>
</evidence>
<keyword evidence="6 9" id="KW-0093">Biotin biosynthesis</keyword>
<feature type="binding site" evidence="9">
    <location>
        <position position="248"/>
    </location>
    <ligand>
        <name>pyridoxal 5'-phosphate</name>
        <dbReference type="ChEBI" id="CHEBI:597326"/>
    </ligand>
</feature>
<feature type="binding site" evidence="9">
    <location>
        <position position="154"/>
    </location>
    <ligand>
        <name>substrate</name>
    </ligand>
</feature>
<dbReference type="GO" id="GO:0030170">
    <property type="term" value="F:pyridoxal phosphate binding"/>
    <property type="evidence" value="ECO:0007669"/>
    <property type="project" value="UniProtKB-UniRule"/>
</dbReference>
<feature type="binding site" evidence="9">
    <location>
        <position position="402"/>
    </location>
    <ligand>
        <name>substrate</name>
    </ligand>
</feature>
<comment type="function">
    <text evidence="9">Catalyzes the transfer of the alpha-amino group from S-adenosyl-L-methionine (SAM) to 7-keto-8-aminopelargonic acid (KAPA) to form 7,8-diaminopelargonic acid (DAPA). It is the only aminotransferase known to utilize SAM as an amino donor.</text>
</comment>
<feature type="site" description="Participates in the substrate recognition with KAPA and in a stacking interaction with the adenine ring of SAM" evidence="9">
    <location>
        <position position="27"/>
    </location>
</feature>
<evidence type="ECO:0000256" key="4">
    <source>
        <dbReference type="ARBA" id="ARBA00022679"/>
    </source>
</evidence>
<dbReference type="AlphaFoldDB" id="A0A6J4KI08"/>
<dbReference type="InterPro" id="IPR005814">
    <property type="entry name" value="Aminotrans_3"/>
</dbReference>
<evidence type="ECO:0000256" key="7">
    <source>
        <dbReference type="ARBA" id="ARBA00022898"/>
    </source>
</evidence>
<evidence type="ECO:0000256" key="6">
    <source>
        <dbReference type="ARBA" id="ARBA00022756"/>
    </source>
</evidence>
<dbReference type="InterPro" id="IPR015424">
    <property type="entry name" value="PyrdxlP-dep_Trfase"/>
</dbReference>
<dbReference type="GO" id="GO:0005737">
    <property type="term" value="C:cytoplasm"/>
    <property type="evidence" value="ECO:0007669"/>
    <property type="project" value="UniProtKB-SubCell"/>
</dbReference>
<accession>A0A6J4KI08</accession>
<dbReference type="EC" id="2.6.1.62" evidence="9"/>
<reference evidence="10" key="1">
    <citation type="submission" date="2020-02" db="EMBL/GenBank/DDBJ databases">
        <authorList>
            <person name="Meier V. D."/>
        </authorList>
    </citation>
    <scope>NUCLEOTIDE SEQUENCE</scope>
    <source>
        <strain evidence="10">AVDCRST_MAG56</strain>
    </source>
</reference>
<keyword evidence="9" id="KW-0963">Cytoplasm</keyword>
<feature type="binding site" evidence="9">
    <location>
        <position position="277"/>
    </location>
    <ligand>
        <name>substrate</name>
    </ligand>
</feature>
<keyword evidence="5 9" id="KW-0949">S-adenosyl-L-methionine</keyword>
<organism evidence="10">
    <name type="scientific">uncultured Cytophagales bacterium</name>
    <dbReference type="NCBI Taxonomy" id="158755"/>
    <lineage>
        <taxon>Bacteria</taxon>
        <taxon>Pseudomonadati</taxon>
        <taxon>Bacteroidota</taxon>
        <taxon>Sphingobacteriia</taxon>
        <taxon>Sphingobacteriales</taxon>
        <taxon>environmental samples</taxon>
    </lineage>
</organism>
<keyword evidence="3 9" id="KW-0032">Aminotransferase</keyword>
<protein>
    <recommendedName>
        <fullName evidence="9">Adenosylmethionine-8-amino-7-oxononanoate aminotransferase</fullName>
        <ecNumber evidence="9">2.6.1.62</ecNumber>
    </recommendedName>
    <alternativeName>
        <fullName evidence="9">7,8-diamino-pelargonic acid aminotransferase</fullName>
        <shortName evidence="9">DAPA AT</shortName>
        <shortName evidence="9">DAPA aminotransferase</shortName>
    </alternativeName>
    <alternativeName>
        <fullName evidence="9">7,8-diaminononanoate synthase</fullName>
        <shortName evidence="9">DANS</shortName>
    </alternativeName>
    <alternativeName>
        <fullName evidence="9">Diaminopelargonic acid synthase</fullName>
    </alternativeName>
</protein>
<dbReference type="GO" id="GO:0004141">
    <property type="term" value="F:dethiobiotin synthase activity"/>
    <property type="evidence" value="ECO:0007669"/>
    <property type="project" value="TreeGrafter"/>
</dbReference>
<dbReference type="CDD" id="cd00610">
    <property type="entry name" value="OAT_like"/>
    <property type="match status" value="1"/>
</dbReference>
<sequence>MNQPSDRHPVAVPDLLSRDQRAVWHPFTPLADSHKAVPLTGAAGCYLHTADGRQILDCIGSWWVNLHGHSHPHIAEAIYRQARQLEHVIFAGFTHEPAVRLAERLLEILPANQSKIFYSDNGSTAVEVGLKMAFQYWHNQGIHKPKIVALDGAYHGDTFGAMSVGERGPFTAAFHAHLFEVAFLPFPDGASGHSVIQSFNTLARSGEVAAFVYEPLVQGAAGMRAYPAEVLEELLQIAKAHGILCIADEVMTGFGRTGKLFASAHCVTQPDIMCLSKGLTGGALPLGVTSCTAEVIAAYRANDLMKTFFHGHSFTANPLACAAANASLDLLLTPECEGNRQRIARRHAAFAEAVAAHPAVLAVRSLGVVLALEIRTSAATSYFNEVRNSLYDYFLGRDLLIRPLGNVIYLLPPYVITDAELDRVYAEIETLLDQMIA</sequence>
<comment type="similarity">
    <text evidence="9">Belongs to the class-III pyridoxal-phosphate-dependent aminotransferase family. BioA subfamily.</text>
</comment>
<comment type="subunit">
    <text evidence="9">Homodimer.</text>
</comment>
<dbReference type="GO" id="GO:0004015">
    <property type="term" value="F:adenosylmethionine-8-amino-7-oxononanoate transaminase activity"/>
    <property type="evidence" value="ECO:0007669"/>
    <property type="project" value="UniProtKB-UniRule"/>
</dbReference>
<dbReference type="PANTHER" id="PTHR42684">
    <property type="entry name" value="ADENOSYLMETHIONINE-8-AMINO-7-OXONONANOATE AMINOTRANSFERASE"/>
    <property type="match status" value="1"/>
</dbReference>
<comment type="subcellular location">
    <subcellularLocation>
        <location evidence="9">Cytoplasm</location>
    </subcellularLocation>
</comment>
<dbReference type="InterPro" id="IPR005815">
    <property type="entry name" value="BioA"/>
</dbReference>
<dbReference type="EMBL" id="CADCTQ010000479">
    <property type="protein sequence ID" value="CAA9305500.1"/>
    <property type="molecule type" value="Genomic_DNA"/>
</dbReference>
<feature type="binding site" evidence="9">
    <location>
        <begin position="122"/>
        <end position="123"/>
    </location>
    <ligand>
        <name>pyridoxal 5'-phosphate</name>
        <dbReference type="ChEBI" id="CHEBI:597326"/>
    </ligand>
</feature>
<dbReference type="Gene3D" id="3.40.640.10">
    <property type="entry name" value="Type I PLP-dependent aspartate aminotransferase-like (Major domain)"/>
    <property type="match status" value="1"/>
</dbReference>
<evidence type="ECO:0000256" key="5">
    <source>
        <dbReference type="ARBA" id="ARBA00022691"/>
    </source>
</evidence>
<dbReference type="NCBIfam" id="TIGR00508">
    <property type="entry name" value="bioA"/>
    <property type="match status" value="1"/>
</dbReference>
<dbReference type="UniPathway" id="UPA00078">
    <property type="reaction ID" value="UER00160"/>
</dbReference>
<evidence type="ECO:0000256" key="3">
    <source>
        <dbReference type="ARBA" id="ARBA00022576"/>
    </source>
</evidence>
<gene>
    <name evidence="9" type="primary">bioA</name>
    <name evidence="10" type="ORF">AVDCRST_MAG56-6471</name>
</gene>
<name>A0A6J4KI08_9SPHI</name>
<feature type="binding site" evidence="9">
    <location>
        <position position="311"/>
    </location>
    <ligand>
        <name>substrate</name>
    </ligand>
</feature>
<evidence type="ECO:0000256" key="1">
    <source>
        <dbReference type="ARBA" id="ARBA00001933"/>
    </source>
</evidence>
<dbReference type="Gene3D" id="3.90.1150.10">
    <property type="entry name" value="Aspartate Aminotransferase, domain 1"/>
    <property type="match status" value="1"/>
</dbReference>
<dbReference type="NCBIfam" id="NF004624">
    <property type="entry name" value="PRK05964.1"/>
    <property type="match status" value="1"/>
</dbReference>
<dbReference type="GO" id="GO:0009102">
    <property type="term" value="P:biotin biosynthetic process"/>
    <property type="evidence" value="ECO:0007669"/>
    <property type="project" value="UniProtKB-UniRule"/>
</dbReference>
<comment type="catalytic activity">
    <reaction evidence="8 9">
        <text>(8S)-8-amino-7-oxononanoate + S-adenosyl-L-methionine = S-adenosyl-4-methylsulfanyl-2-oxobutanoate + (7R,8S)-7,8-diammoniononanoate</text>
        <dbReference type="Rhea" id="RHEA:16861"/>
        <dbReference type="ChEBI" id="CHEBI:16490"/>
        <dbReference type="ChEBI" id="CHEBI:59789"/>
        <dbReference type="ChEBI" id="CHEBI:149468"/>
        <dbReference type="ChEBI" id="CHEBI:149469"/>
        <dbReference type="EC" id="2.6.1.62"/>
    </reaction>
</comment>
<keyword evidence="4 9" id="KW-0808">Transferase</keyword>
<dbReference type="GO" id="GO:0051537">
    <property type="term" value="F:2 iron, 2 sulfur cluster binding"/>
    <property type="evidence" value="ECO:0007669"/>
    <property type="project" value="UniProtKB-KW"/>
</dbReference>
<dbReference type="InterPro" id="IPR015422">
    <property type="entry name" value="PyrdxlP-dep_Trfase_small"/>
</dbReference>
<dbReference type="PANTHER" id="PTHR42684:SF3">
    <property type="entry name" value="ADENOSYLMETHIONINE-8-AMINO-7-OXONONANOATE AMINOTRANSFERASE"/>
    <property type="match status" value="1"/>
</dbReference>
<dbReference type="PROSITE" id="PS00600">
    <property type="entry name" value="AA_TRANSFER_CLASS_3"/>
    <property type="match status" value="1"/>
</dbReference>
<feature type="binding site" evidence="9">
    <location>
        <position position="62"/>
    </location>
    <ligand>
        <name>substrate</name>
    </ligand>
</feature>
<dbReference type="InterPro" id="IPR015421">
    <property type="entry name" value="PyrdxlP-dep_Trfase_major"/>
</dbReference>
<evidence type="ECO:0000256" key="9">
    <source>
        <dbReference type="HAMAP-Rule" id="MF_00834"/>
    </source>
</evidence>
<comment type="cofactor">
    <cofactor evidence="1 9">
        <name>pyridoxal 5'-phosphate</name>
        <dbReference type="ChEBI" id="CHEBI:597326"/>
    </cofactor>
</comment>
<feature type="modified residue" description="N6-(pyridoxal phosphate)lysine" evidence="9">
    <location>
        <position position="277"/>
    </location>
</feature>
<dbReference type="Pfam" id="PF00202">
    <property type="entry name" value="Aminotran_3"/>
    <property type="match status" value="1"/>
</dbReference>
<feature type="binding site" evidence="9">
    <location>
        <begin position="312"/>
        <end position="313"/>
    </location>
    <ligand>
        <name>pyridoxal 5'-phosphate</name>
        <dbReference type="ChEBI" id="CHEBI:597326"/>
    </ligand>
</feature>
<evidence type="ECO:0000256" key="8">
    <source>
        <dbReference type="ARBA" id="ARBA00048449"/>
    </source>
</evidence>
<dbReference type="SUPFAM" id="SSF53383">
    <property type="entry name" value="PLP-dependent transferases"/>
    <property type="match status" value="1"/>
</dbReference>
<comment type="pathway">
    <text evidence="2 9">Cofactor biosynthesis; biotin biosynthesis; 7,8-diaminononanoate from 8-amino-7-oxononanoate (SAM route): step 1/1.</text>
</comment>
<evidence type="ECO:0000313" key="10">
    <source>
        <dbReference type="EMBL" id="CAA9305500.1"/>
    </source>
</evidence>
<dbReference type="FunFam" id="3.40.640.10:FF:000004">
    <property type="entry name" value="Acetylornithine aminotransferase"/>
    <property type="match status" value="1"/>
</dbReference>